<dbReference type="OMA" id="FAGVIMW"/>
<dbReference type="HOGENOM" id="CLU_058719_1_3_1"/>
<dbReference type="Gene3D" id="2.60.40.420">
    <property type="entry name" value="Cupredoxins - blue copper proteins"/>
    <property type="match status" value="1"/>
</dbReference>
<proteinExistence type="predicted"/>
<reference evidence="5" key="2">
    <citation type="submission" date="2015-07" db="EMBL/GenBank/DDBJ databases">
        <authorList>
            <person name="Noorani M."/>
        </authorList>
    </citation>
    <scope>NUCLEOTIDE SEQUENCE</scope>
    <source>
        <strain evidence="5">Yugu1</strain>
    </source>
</reference>
<evidence type="ECO:0000313" key="6">
    <source>
        <dbReference type="EnsemblPlants" id="KQL24952"/>
    </source>
</evidence>
<dbReference type="GO" id="GO:0009055">
    <property type="term" value="F:electron transfer activity"/>
    <property type="evidence" value="ECO:0007669"/>
    <property type="project" value="InterPro"/>
</dbReference>
<evidence type="ECO:0000256" key="2">
    <source>
        <dbReference type="SAM" id="Phobius"/>
    </source>
</evidence>
<keyword evidence="2" id="KW-0812">Transmembrane</keyword>
<evidence type="ECO:0000256" key="3">
    <source>
        <dbReference type="SAM" id="SignalP"/>
    </source>
</evidence>
<dbReference type="EnsemblPlants" id="KQL24952">
    <property type="protein sequence ID" value="KQL24952"/>
    <property type="gene ID" value="SETIT_031933mg"/>
</dbReference>
<feature type="chain" id="PRO_5010128314" description="Phytocyanin domain-containing protein" evidence="3">
    <location>
        <begin position="26"/>
        <end position="202"/>
    </location>
</feature>
<dbReference type="PANTHER" id="PTHR33021">
    <property type="entry name" value="BLUE COPPER PROTEIN"/>
    <property type="match status" value="1"/>
</dbReference>
<dbReference type="Proteomes" id="UP000004995">
    <property type="component" value="Unassembled WGS sequence"/>
</dbReference>
<accession>K3ZZA1</accession>
<protein>
    <recommendedName>
        <fullName evidence="4">Phytocyanin domain-containing protein</fullName>
    </recommendedName>
</protein>
<dbReference type="InterPro" id="IPR039391">
    <property type="entry name" value="Phytocyanin-like"/>
</dbReference>
<dbReference type="Gramene" id="KQL24952">
    <property type="protein sequence ID" value="KQL24952"/>
    <property type="gene ID" value="SETIT_031933mg"/>
</dbReference>
<dbReference type="Pfam" id="PF02298">
    <property type="entry name" value="Cu_bind_like"/>
    <property type="match status" value="1"/>
</dbReference>
<sequence>MAGLRFAVLFAATSAVLLLAASATSRPPAMYVVGDQMGWAVPPGGATGALNEWAARHRFLVGDVLDFKYSNGDAVLLVSPGDYERCSAASPVSRFADGGGGGGGTRFTLGRPGLLYFISGAPARCEAGQRMAVRVVNARRRSLTSGAPTPAPAPAPGTLTSDTPHRRPLSLAQKQFAAAAIGFGAGFILTYFIVWLCVCCGG</sequence>
<dbReference type="STRING" id="4555.K3ZZA1"/>
<dbReference type="InterPro" id="IPR003245">
    <property type="entry name" value="Phytocyanin_dom"/>
</dbReference>
<dbReference type="AlphaFoldDB" id="K3ZZA1"/>
<feature type="domain" description="Phytocyanin" evidence="4">
    <location>
        <begin position="29"/>
        <end position="137"/>
    </location>
</feature>
<evidence type="ECO:0000259" key="4">
    <source>
        <dbReference type="PROSITE" id="PS51485"/>
    </source>
</evidence>
<keyword evidence="2" id="KW-0472">Membrane</keyword>
<dbReference type="PANTHER" id="PTHR33021:SF269">
    <property type="entry name" value="PHYTOCYANIN DOMAIN-CONTAINING PROTEIN"/>
    <property type="match status" value="1"/>
</dbReference>
<dbReference type="eggNOG" id="ENOG502RZSF">
    <property type="taxonomic scope" value="Eukaryota"/>
</dbReference>
<dbReference type="OrthoDB" id="684427at2759"/>
<dbReference type="InterPro" id="IPR008972">
    <property type="entry name" value="Cupredoxin"/>
</dbReference>
<keyword evidence="3" id="KW-0732">Signal</keyword>
<reference evidence="6" key="3">
    <citation type="submission" date="2018-08" db="UniProtKB">
        <authorList>
            <consortium name="EnsemblPlants"/>
        </authorList>
    </citation>
    <scope>IDENTIFICATION</scope>
    <source>
        <strain evidence="6">Yugu1</strain>
    </source>
</reference>
<dbReference type="PROSITE" id="PS51485">
    <property type="entry name" value="PHYTOCYANIN"/>
    <property type="match status" value="1"/>
</dbReference>
<dbReference type="SUPFAM" id="SSF49503">
    <property type="entry name" value="Cupredoxins"/>
    <property type="match status" value="1"/>
</dbReference>
<dbReference type="EMBL" id="AGNK02001150">
    <property type="status" value="NOT_ANNOTATED_CDS"/>
    <property type="molecule type" value="Genomic_DNA"/>
</dbReference>
<organism evidence="5">
    <name type="scientific">Setaria italica</name>
    <name type="common">Foxtail millet</name>
    <name type="synonym">Panicum italicum</name>
    <dbReference type="NCBI Taxonomy" id="4555"/>
    <lineage>
        <taxon>Eukaryota</taxon>
        <taxon>Viridiplantae</taxon>
        <taxon>Streptophyta</taxon>
        <taxon>Embryophyta</taxon>
        <taxon>Tracheophyta</taxon>
        <taxon>Spermatophyta</taxon>
        <taxon>Magnoliopsida</taxon>
        <taxon>Liliopsida</taxon>
        <taxon>Poales</taxon>
        <taxon>Poaceae</taxon>
        <taxon>PACMAD clade</taxon>
        <taxon>Panicoideae</taxon>
        <taxon>Panicodae</taxon>
        <taxon>Paniceae</taxon>
        <taxon>Cenchrinae</taxon>
        <taxon>Setaria</taxon>
    </lineage>
</organism>
<name>K3ZZA1_SETIT</name>
<evidence type="ECO:0000256" key="1">
    <source>
        <dbReference type="SAM" id="MobiDB-lite"/>
    </source>
</evidence>
<keyword evidence="2" id="KW-1133">Transmembrane helix</keyword>
<evidence type="ECO:0000313" key="7">
    <source>
        <dbReference type="Proteomes" id="UP000004995"/>
    </source>
</evidence>
<feature type="region of interest" description="Disordered" evidence="1">
    <location>
        <begin position="143"/>
        <end position="165"/>
    </location>
</feature>
<dbReference type="EMBL" id="CM003529">
    <property type="protein sequence ID" value="RCV12135.1"/>
    <property type="molecule type" value="Genomic_DNA"/>
</dbReference>
<feature type="signal peptide" evidence="3">
    <location>
        <begin position="1"/>
        <end position="25"/>
    </location>
</feature>
<dbReference type="GO" id="GO:0005886">
    <property type="term" value="C:plasma membrane"/>
    <property type="evidence" value="ECO:0000318"/>
    <property type="project" value="GO_Central"/>
</dbReference>
<keyword evidence="7" id="KW-1185">Reference proteome</keyword>
<feature type="transmembrane region" description="Helical" evidence="2">
    <location>
        <begin position="176"/>
        <end position="198"/>
    </location>
</feature>
<evidence type="ECO:0000313" key="5">
    <source>
        <dbReference type="EMBL" id="RCV12135.1"/>
    </source>
</evidence>
<reference evidence="5 7" key="1">
    <citation type="journal article" date="2012" name="Nat. Biotechnol.">
        <title>Reference genome sequence of the model plant Setaria.</title>
        <authorList>
            <person name="Bennetzen J.L."/>
            <person name="Schmutz J."/>
            <person name="Wang H."/>
            <person name="Percifield R."/>
            <person name="Hawkins J."/>
            <person name="Pontaroli A.C."/>
            <person name="Estep M."/>
            <person name="Feng L."/>
            <person name="Vaughn J.N."/>
            <person name="Grimwood J."/>
            <person name="Jenkins J."/>
            <person name="Barry K."/>
            <person name="Lindquist E."/>
            <person name="Hellsten U."/>
            <person name="Deshpande S."/>
            <person name="Wang X."/>
            <person name="Wu X."/>
            <person name="Mitros T."/>
            <person name="Triplett J."/>
            <person name="Yang X."/>
            <person name="Ye C.Y."/>
            <person name="Mauro-Herrera M."/>
            <person name="Wang L."/>
            <person name="Li P."/>
            <person name="Sharma M."/>
            <person name="Sharma R."/>
            <person name="Ronald P.C."/>
            <person name="Panaud O."/>
            <person name="Kellogg E.A."/>
            <person name="Brutnell T.P."/>
            <person name="Doust A.N."/>
            <person name="Tuskan G.A."/>
            <person name="Rokhsar D."/>
            <person name="Devos K.M."/>
        </authorList>
    </citation>
    <scope>NUCLEOTIDE SEQUENCE [LARGE SCALE GENOMIC DNA]</scope>
    <source>
        <strain evidence="7">cv. Yugu1</strain>
        <strain evidence="5">Yugu1</strain>
    </source>
</reference>
<gene>
    <name evidence="6" type="primary">LOC101756037</name>
    <name evidence="5" type="ORF">SETIT_2G245000v2</name>
</gene>